<dbReference type="SUPFAM" id="SSF47203">
    <property type="entry name" value="Acyl-CoA dehydrogenase C-terminal domain-like"/>
    <property type="match status" value="1"/>
</dbReference>
<name>A0A9W6KY52_9PSEU</name>
<dbReference type="InterPro" id="IPR013786">
    <property type="entry name" value="AcylCoA_DH/ox_N"/>
</dbReference>
<protein>
    <submittedName>
        <fullName evidence="8">Acyl-CoA dehydrogenase</fullName>
    </submittedName>
</protein>
<evidence type="ECO:0000256" key="2">
    <source>
        <dbReference type="ARBA" id="ARBA00009347"/>
    </source>
</evidence>
<keyword evidence="5" id="KW-0560">Oxidoreductase</keyword>
<dbReference type="PANTHER" id="PTHR43884">
    <property type="entry name" value="ACYL-COA DEHYDROGENASE"/>
    <property type="match status" value="1"/>
</dbReference>
<dbReference type="Proteomes" id="UP001143463">
    <property type="component" value="Unassembled WGS sequence"/>
</dbReference>
<evidence type="ECO:0000259" key="6">
    <source>
        <dbReference type="Pfam" id="PF00441"/>
    </source>
</evidence>
<evidence type="ECO:0000256" key="4">
    <source>
        <dbReference type="ARBA" id="ARBA00022827"/>
    </source>
</evidence>
<evidence type="ECO:0000256" key="3">
    <source>
        <dbReference type="ARBA" id="ARBA00022630"/>
    </source>
</evidence>
<evidence type="ECO:0000259" key="7">
    <source>
        <dbReference type="Pfam" id="PF02771"/>
    </source>
</evidence>
<dbReference type="EMBL" id="BSFQ01000002">
    <property type="protein sequence ID" value="GLL09453.1"/>
    <property type="molecule type" value="Genomic_DNA"/>
</dbReference>
<accession>A0A9W6KY52</accession>
<comment type="caution">
    <text evidence="8">The sequence shown here is derived from an EMBL/GenBank/DDBJ whole genome shotgun (WGS) entry which is preliminary data.</text>
</comment>
<dbReference type="Pfam" id="PF02771">
    <property type="entry name" value="Acyl-CoA_dh_N"/>
    <property type="match status" value="1"/>
</dbReference>
<dbReference type="Gene3D" id="1.20.140.10">
    <property type="entry name" value="Butyryl-CoA Dehydrogenase, subunit A, domain 3"/>
    <property type="match status" value="1"/>
</dbReference>
<evidence type="ECO:0000256" key="5">
    <source>
        <dbReference type="ARBA" id="ARBA00023002"/>
    </source>
</evidence>
<organism evidence="8 9">
    <name type="scientific">Pseudonocardia halophobica</name>
    <dbReference type="NCBI Taxonomy" id="29401"/>
    <lineage>
        <taxon>Bacteria</taxon>
        <taxon>Bacillati</taxon>
        <taxon>Actinomycetota</taxon>
        <taxon>Actinomycetes</taxon>
        <taxon>Pseudonocardiales</taxon>
        <taxon>Pseudonocardiaceae</taxon>
        <taxon>Pseudonocardia</taxon>
    </lineage>
</organism>
<dbReference type="Pfam" id="PF00441">
    <property type="entry name" value="Acyl-CoA_dh_1"/>
    <property type="match status" value="1"/>
</dbReference>
<feature type="domain" description="Acyl-CoA dehydrogenase/oxidase N-terminal" evidence="7">
    <location>
        <begin position="7"/>
        <end position="96"/>
    </location>
</feature>
<dbReference type="InterPro" id="IPR009100">
    <property type="entry name" value="AcylCoA_DH/oxidase_NM_dom_sf"/>
</dbReference>
<dbReference type="InterPro" id="IPR036250">
    <property type="entry name" value="AcylCo_DH-like_C"/>
</dbReference>
<keyword evidence="9" id="KW-1185">Reference proteome</keyword>
<dbReference type="InterPro" id="IPR037069">
    <property type="entry name" value="AcylCoA_DH/ox_N_sf"/>
</dbReference>
<evidence type="ECO:0000313" key="8">
    <source>
        <dbReference type="EMBL" id="GLL09453.1"/>
    </source>
</evidence>
<proteinExistence type="inferred from homology"/>
<comment type="similarity">
    <text evidence="2">Belongs to the acyl-CoA dehydrogenase family.</text>
</comment>
<dbReference type="GO" id="GO:0003995">
    <property type="term" value="F:acyl-CoA dehydrogenase activity"/>
    <property type="evidence" value="ECO:0007669"/>
    <property type="project" value="TreeGrafter"/>
</dbReference>
<dbReference type="AlphaFoldDB" id="A0A9W6KY52"/>
<dbReference type="InterPro" id="IPR046373">
    <property type="entry name" value="Acyl-CoA_Oxase/DH_mid-dom_sf"/>
</dbReference>
<evidence type="ECO:0000256" key="1">
    <source>
        <dbReference type="ARBA" id="ARBA00001974"/>
    </source>
</evidence>
<dbReference type="PANTHER" id="PTHR43884:SF20">
    <property type="entry name" value="ACYL-COA DEHYDROGENASE FADE28"/>
    <property type="match status" value="1"/>
</dbReference>
<sequence>MRWELSAEQADFRSVLADWLGGTCPPETLRGWLDAGDHASFEERFVCEGWFGVGSPEDLGGEGGGLVELALAAEELGRRAAPSAAWLGSMLALPALAGMPEAAKALLADGVTTVLASSAGVVPTAETGVTGDGSRLGGTVGTVLAADRARRLVVPVGGERPSLQLVEVDQPGVRIRLRALTDRSRSVADVELDGAHGTAIPLEGPEVLEAAALRAAVLVAADALGVMEQMLDSTVEYTLQRKQFAVPIGSFQAVKHAAAEMLVKVESARSIVYLAAASVEAGHPDAPLHAAAAKAQVCGAASAAADAALTLHGAIGYTWEHDLQIFYKRAKLDAELFGSPAAWNDRLADRLALVPGAPA</sequence>
<dbReference type="RefSeq" id="WP_037039667.1">
    <property type="nucleotide sequence ID" value="NZ_BAAAUZ010000013.1"/>
</dbReference>
<dbReference type="Gene3D" id="2.40.110.10">
    <property type="entry name" value="Butyryl-CoA Dehydrogenase, subunit A, domain 2"/>
    <property type="match status" value="1"/>
</dbReference>
<keyword evidence="3" id="KW-0285">Flavoprotein</keyword>
<feature type="domain" description="Acyl-CoA dehydrogenase/oxidase C-terminal" evidence="6">
    <location>
        <begin position="212"/>
        <end position="341"/>
    </location>
</feature>
<dbReference type="InterPro" id="IPR009075">
    <property type="entry name" value="AcylCo_DH/oxidase_C"/>
</dbReference>
<comment type="cofactor">
    <cofactor evidence="1">
        <name>FAD</name>
        <dbReference type="ChEBI" id="CHEBI:57692"/>
    </cofactor>
</comment>
<gene>
    <name evidence="8" type="ORF">GCM10017577_05930</name>
</gene>
<reference evidence="8" key="1">
    <citation type="journal article" date="2014" name="Int. J. Syst. Evol. Microbiol.">
        <title>Complete genome sequence of Corynebacterium casei LMG S-19264T (=DSM 44701T), isolated from a smear-ripened cheese.</title>
        <authorList>
            <consortium name="US DOE Joint Genome Institute (JGI-PGF)"/>
            <person name="Walter F."/>
            <person name="Albersmeier A."/>
            <person name="Kalinowski J."/>
            <person name="Ruckert C."/>
        </authorList>
    </citation>
    <scope>NUCLEOTIDE SEQUENCE</scope>
    <source>
        <strain evidence="8">VKM Ac-1069</strain>
    </source>
</reference>
<dbReference type="GO" id="GO:0050660">
    <property type="term" value="F:flavin adenine dinucleotide binding"/>
    <property type="evidence" value="ECO:0007669"/>
    <property type="project" value="InterPro"/>
</dbReference>
<keyword evidence="4" id="KW-0274">FAD</keyword>
<reference evidence="8" key="2">
    <citation type="submission" date="2023-01" db="EMBL/GenBank/DDBJ databases">
        <authorList>
            <person name="Sun Q."/>
            <person name="Evtushenko L."/>
        </authorList>
    </citation>
    <scope>NUCLEOTIDE SEQUENCE</scope>
    <source>
        <strain evidence="8">VKM Ac-1069</strain>
    </source>
</reference>
<dbReference type="Gene3D" id="1.10.540.10">
    <property type="entry name" value="Acyl-CoA dehydrogenase/oxidase, N-terminal domain"/>
    <property type="match status" value="1"/>
</dbReference>
<evidence type="ECO:0000313" key="9">
    <source>
        <dbReference type="Proteomes" id="UP001143463"/>
    </source>
</evidence>
<dbReference type="SUPFAM" id="SSF56645">
    <property type="entry name" value="Acyl-CoA dehydrogenase NM domain-like"/>
    <property type="match status" value="1"/>
</dbReference>